<dbReference type="SUPFAM" id="SSF51182">
    <property type="entry name" value="RmlC-like cupins"/>
    <property type="match status" value="1"/>
</dbReference>
<dbReference type="Pfam" id="PF20510">
    <property type="entry name" value="HgmA_N"/>
    <property type="match status" value="1"/>
</dbReference>
<feature type="active site" description="Proton acceptor" evidence="7">
    <location>
        <position position="262"/>
    </location>
</feature>
<keyword evidence="5 10" id="KW-0560">Oxidoreductase</keyword>
<evidence type="ECO:0000259" key="9">
    <source>
        <dbReference type="Pfam" id="PF20510"/>
    </source>
</evidence>
<dbReference type="RefSeq" id="WP_147870637.1">
    <property type="nucleotide sequence ID" value="NZ_CP036264.1"/>
</dbReference>
<comment type="cofactor">
    <cofactor evidence="1 8">
        <name>Fe cation</name>
        <dbReference type="ChEBI" id="CHEBI:24875"/>
    </cofactor>
</comment>
<evidence type="ECO:0000313" key="10">
    <source>
        <dbReference type="EMBL" id="QEG01577.1"/>
    </source>
</evidence>
<dbReference type="InterPro" id="IPR014710">
    <property type="entry name" value="RmlC-like_jellyroll"/>
</dbReference>
<organism evidence="10 11">
    <name type="scientific">Stieleria maiorica</name>
    <dbReference type="NCBI Taxonomy" id="2795974"/>
    <lineage>
        <taxon>Bacteria</taxon>
        <taxon>Pseudomonadati</taxon>
        <taxon>Planctomycetota</taxon>
        <taxon>Planctomycetia</taxon>
        <taxon>Pirellulales</taxon>
        <taxon>Pirellulaceae</taxon>
        <taxon>Stieleria</taxon>
    </lineage>
</organism>
<dbReference type="EMBL" id="CP036264">
    <property type="protein sequence ID" value="QEG01577.1"/>
    <property type="molecule type" value="Genomic_DNA"/>
</dbReference>
<dbReference type="EC" id="1.13.11.5" evidence="10"/>
<evidence type="ECO:0000256" key="1">
    <source>
        <dbReference type="ARBA" id="ARBA00001962"/>
    </source>
</evidence>
<reference evidence="10 11" key="1">
    <citation type="submission" date="2019-02" db="EMBL/GenBank/DDBJ databases">
        <title>Planctomycetal bacteria perform biofilm scaping via a novel small molecule.</title>
        <authorList>
            <person name="Jeske O."/>
            <person name="Boedeker C."/>
            <person name="Wiegand S."/>
            <person name="Breitling P."/>
            <person name="Kallscheuer N."/>
            <person name="Jogler M."/>
            <person name="Rohde M."/>
            <person name="Petersen J."/>
            <person name="Medema M.H."/>
            <person name="Surup F."/>
            <person name="Jogler C."/>
        </authorList>
    </citation>
    <scope>NUCLEOTIDE SEQUENCE [LARGE SCALE GENOMIC DNA]</scope>
    <source>
        <strain evidence="10 11">Mal15</strain>
    </source>
</reference>
<proteinExistence type="inferred from homology"/>
<dbReference type="GO" id="GO:0006570">
    <property type="term" value="P:tyrosine metabolic process"/>
    <property type="evidence" value="ECO:0007669"/>
    <property type="project" value="InterPro"/>
</dbReference>
<dbReference type="PANTHER" id="PTHR11056:SF0">
    <property type="entry name" value="HOMOGENTISATE 1,2-DIOXYGENASE"/>
    <property type="match status" value="1"/>
</dbReference>
<evidence type="ECO:0000256" key="5">
    <source>
        <dbReference type="ARBA" id="ARBA00023002"/>
    </source>
</evidence>
<evidence type="ECO:0000313" key="11">
    <source>
        <dbReference type="Proteomes" id="UP000321353"/>
    </source>
</evidence>
<dbReference type="InterPro" id="IPR046452">
    <property type="entry name" value="HgmA_N"/>
</dbReference>
<dbReference type="AlphaFoldDB" id="A0A5B9MNR1"/>
<feature type="domain" description="Homogentisate 1,2-dioxygenase N-terminal" evidence="9">
    <location>
        <begin position="108"/>
        <end position="248"/>
    </location>
</feature>
<evidence type="ECO:0000256" key="2">
    <source>
        <dbReference type="ARBA" id="ARBA00007757"/>
    </source>
</evidence>
<evidence type="ECO:0000256" key="4">
    <source>
        <dbReference type="ARBA" id="ARBA00022964"/>
    </source>
</evidence>
<feature type="binding site" evidence="8">
    <location>
        <position position="299"/>
    </location>
    <ligand>
        <name>Fe cation</name>
        <dbReference type="ChEBI" id="CHEBI:24875"/>
    </ligand>
</feature>
<keyword evidence="11" id="KW-1185">Reference proteome</keyword>
<dbReference type="Gene3D" id="2.60.120.10">
    <property type="entry name" value="Jelly Rolls"/>
    <property type="match status" value="1"/>
</dbReference>
<comment type="similarity">
    <text evidence="2">Belongs to the homogentisate dioxygenase family.</text>
</comment>
<keyword evidence="6 8" id="KW-0408">Iron</keyword>
<protein>
    <submittedName>
        <fullName evidence="10">Homogentisate 1,2-dioxygenase</fullName>
        <ecNumber evidence="10">1.13.11.5</ecNumber>
    </submittedName>
</protein>
<dbReference type="GO" id="GO:0046872">
    <property type="term" value="F:metal ion binding"/>
    <property type="evidence" value="ECO:0007669"/>
    <property type="project" value="UniProtKB-KW"/>
</dbReference>
<evidence type="ECO:0000256" key="3">
    <source>
        <dbReference type="ARBA" id="ARBA00022723"/>
    </source>
</evidence>
<dbReference type="GO" id="GO:0006559">
    <property type="term" value="P:L-phenylalanine catabolic process"/>
    <property type="evidence" value="ECO:0007669"/>
    <property type="project" value="InterPro"/>
</dbReference>
<dbReference type="GO" id="GO:0004411">
    <property type="term" value="F:homogentisate 1,2-dioxygenase activity"/>
    <property type="evidence" value="ECO:0007669"/>
    <property type="project" value="UniProtKB-EC"/>
</dbReference>
<feature type="binding site" evidence="8">
    <location>
        <position position="335"/>
    </location>
    <ligand>
        <name>Fe cation</name>
        <dbReference type="ChEBI" id="CHEBI:24875"/>
    </ligand>
</feature>
<feature type="binding site" evidence="8">
    <location>
        <position position="305"/>
    </location>
    <ligand>
        <name>Fe cation</name>
        <dbReference type="ChEBI" id="CHEBI:24875"/>
    </ligand>
</feature>
<evidence type="ECO:0000256" key="7">
    <source>
        <dbReference type="PIRSR" id="PIRSR605708-1"/>
    </source>
</evidence>
<gene>
    <name evidence="10" type="primary">hmgA</name>
    <name evidence="10" type="ORF">Mal15_56540</name>
</gene>
<keyword evidence="3 8" id="KW-0479">Metal-binding</keyword>
<dbReference type="InterPro" id="IPR005708">
    <property type="entry name" value="Homogentis_dOase"/>
</dbReference>
<dbReference type="GO" id="GO:0005737">
    <property type="term" value="C:cytoplasm"/>
    <property type="evidence" value="ECO:0007669"/>
    <property type="project" value="TreeGrafter"/>
</dbReference>
<dbReference type="InterPro" id="IPR011051">
    <property type="entry name" value="RmlC_Cupin_sf"/>
</dbReference>
<sequence length="384" mass="43780">MPFYHQLGEVPRKRHTVWRQTSGDLYHEHVMGSFGFSGPESLLYHLRPPTTVCRSKTLAKIDWKSDPDETLRMRHFQLAELPTVDSATLQRTVLLFNHHLSLSMVRPTVDDDFFYRNGQGDEVIYVSEGSGVLQSLMGELAFRQGDYIVIPRGILYRLQLTDGPWRLLIIESAGQIAAPKRYRNEYGQLLEHSPYCERDIRPPQALPIHDETGEFRAVVKQNNLLTEMVLDHHPLDVVGWDGFYYPWALSIHDFEPITGSLHQPPPVHQTFAADGFVVCSFVPRLFDYHPDAVPAPYNHSNVMSDEVIYYANDQFMSRRGIDYGSLTLHPSGLPHGPHPGRAEASIGVQRTDELAVMLDTFHPLRVAREALASEDPDYARSWLL</sequence>
<evidence type="ECO:0000256" key="6">
    <source>
        <dbReference type="ARBA" id="ARBA00023004"/>
    </source>
</evidence>
<dbReference type="Proteomes" id="UP000321353">
    <property type="component" value="Chromosome"/>
</dbReference>
<accession>A0A5B9MNR1</accession>
<feature type="binding site" evidence="8">
    <location>
        <position position="335"/>
    </location>
    <ligand>
        <name>homogentisate</name>
        <dbReference type="ChEBI" id="CHEBI:16169"/>
    </ligand>
</feature>
<keyword evidence="4 10" id="KW-0223">Dioxygenase</keyword>
<dbReference type="PANTHER" id="PTHR11056">
    <property type="entry name" value="HOMOGENTISATE 1,2-DIOXYGENASE"/>
    <property type="match status" value="1"/>
</dbReference>
<dbReference type="KEGG" id="smam:Mal15_56540"/>
<evidence type="ECO:0000256" key="8">
    <source>
        <dbReference type="PIRSR" id="PIRSR605708-2"/>
    </source>
</evidence>
<name>A0A5B9MNR1_9BACT</name>